<comment type="caution">
    <text evidence="2">The sequence shown here is derived from an EMBL/GenBank/DDBJ whole genome shotgun (WGS) entry which is preliminary data.</text>
</comment>
<dbReference type="SUPFAM" id="SSF55729">
    <property type="entry name" value="Acyl-CoA N-acyltransferases (Nat)"/>
    <property type="match status" value="1"/>
</dbReference>
<proteinExistence type="predicted"/>
<dbReference type="PROSITE" id="PS51186">
    <property type="entry name" value="GNAT"/>
    <property type="match status" value="1"/>
</dbReference>
<sequence>MDIKIRSERISDYSSVANVNYEAFLGWHPDNQYVSEPVLVDLLRHNSLFDPELSLVAEFEGKVIGHVLFSPFRFIVLGREQMGVILAPAAVKPEFQNKGVGSRLIEEGHRKAKEKGFVFSLLCGHEGYYPRFGYKTAMFSETGANVNICREDFDHEGFNDRPVKEEDIKWIPELWKSQHATEAIALMPGENISEWSNQGMHCRCSVVSKNNRILGYVRYASLKRLNIKELVAKSEDVPDILAYLVWKSYGKAQGEMSILLPAEKINAMLVNSGNYRITEGRIAHKAFMMKVLQHAGPVEDYCEKVEKGLIKPGIIAFPAMFDIDDGRDK</sequence>
<evidence type="ECO:0000259" key="1">
    <source>
        <dbReference type="PROSITE" id="PS51186"/>
    </source>
</evidence>
<organism evidence="2 3">
    <name type="scientific">Ruminiclostridium hungatei</name>
    <name type="common">Clostridium hungatei</name>
    <dbReference type="NCBI Taxonomy" id="48256"/>
    <lineage>
        <taxon>Bacteria</taxon>
        <taxon>Bacillati</taxon>
        <taxon>Bacillota</taxon>
        <taxon>Clostridia</taxon>
        <taxon>Eubacteriales</taxon>
        <taxon>Oscillospiraceae</taxon>
        <taxon>Ruminiclostridium</taxon>
    </lineage>
</organism>
<dbReference type="GO" id="GO:0034069">
    <property type="term" value="F:aminoglycoside N-acetyltransferase activity"/>
    <property type="evidence" value="ECO:0007669"/>
    <property type="project" value="TreeGrafter"/>
</dbReference>
<dbReference type="OrthoDB" id="9797178at2"/>
<gene>
    <name evidence="2" type="ORF">CLHUN_26670</name>
</gene>
<protein>
    <recommendedName>
        <fullName evidence="1">N-acetyltransferase domain-containing protein</fullName>
    </recommendedName>
</protein>
<dbReference type="PANTHER" id="PTHR37817">
    <property type="entry name" value="N-ACETYLTRANSFERASE EIS"/>
    <property type="match status" value="1"/>
</dbReference>
<dbReference type="STRING" id="48256.CLHUN_26670"/>
<evidence type="ECO:0000313" key="2">
    <source>
        <dbReference type="EMBL" id="OPX43520.1"/>
    </source>
</evidence>
<dbReference type="CDD" id="cd04301">
    <property type="entry name" value="NAT_SF"/>
    <property type="match status" value="1"/>
</dbReference>
<dbReference type="AlphaFoldDB" id="A0A1V4SI24"/>
<keyword evidence="3" id="KW-1185">Reference proteome</keyword>
<dbReference type="InterPro" id="IPR016181">
    <property type="entry name" value="Acyl_CoA_acyltransferase"/>
</dbReference>
<dbReference type="InterPro" id="IPR051554">
    <property type="entry name" value="Acetyltransferase_Eis"/>
</dbReference>
<dbReference type="EMBL" id="MZGX01000017">
    <property type="protein sequence ID" value="OPX43520.1"/>
    <property type="molecule type" value="Genomic_DNA"/>
</dbReference>
<name>A0A1V4SI24_RUMHU</name>
<accession>A0A1V4SI24</accession>
<feature type="domain" description="N-acetyltransferase" evidence="1">
    <location>
        <begin position="3"/>
        <end position="152"/>
    </location>
</feature>
<dbReference type="RefSeq" id="WP_080065122.1">
    <property type="nucleotide sequence ID" value="NZ_MZGX01000017.1"/>
</dbReference>
<dbReference type="Gene3D" id="3.40.630.30">
    <property type="match status" value="1"/>
</dbReference>
<reference evidence="2 3" key="1">
    <citation type="submission" date="2017-03" db="EMBL/GenBank/DDBJ databases">
        <title>Genome sequence of Clostridium hungatei DSM 14427.</title>
        <authorList>
            <person name="Poehlein A."/>
            <person name="Daniel R."/>
        </authorList>
    </citation>
    <scope>NUCLEOTIDE SEQUENCE [LARGE SCALE GENOMIC DNA]</scope>
    <source>
        <strain evidence="2 3">DSM 14427</strain>
    </source>
</reference>
<dbReference type="Pfam" id="PF00583">
    <property type="entry name" value="Acetyltransf_1"/>
    <property type="match status" value="1"/>
</dbReference>
<dbReference type="InterPro" id="IPR000182">
    <property type="entry name" value="GNAT_dom"/>
</dbReference>
<dbReference type="GO" id="GO:0030649">
    <property type="term" value="P:aminoglycoside antibiotic catabolic process"/>
    <property type="evidence" value="ECO:0007669"/>
    <property type="project" value="TreeGrafter"/>
</dbReference>
<dbReference type="PANTHER" id="PTHR37817:SF1">
    <property type="entry name" value="N-ACETYLTRANSFERASE EIS"/>
    <property type="match status" value="1"/>
</dbReference>
<dbReference type="Proteomes" id="UP000191554">
    <property type="component" value="Unassembled WGS sequence"/>
</dbReference>
<evidence type="ECO:0000313" key="3">
    <source>
        <dbReference type="Proteomes" id="UP000191554"/>
    </source>
</evidence>